<dbReference type="Gene3D" id="2.130.10.10">
    <property type="entry name" value="YVTN repeat-like/Quinoprotein amine dehydrogenase"/>
    <property type="match status" value="2"/>
</dbReference>
<dbReference type="InterPro" id="IPR015943">
    <property type="entry name" value="WD40/YVTN_repeat-like_dom_sf"/>
</dbReference>
<dbReference type="GO" id="GO:0003700">
    <property type="term" value="F:DNA-binding transcription factor activity"/>
    <property type="evidence" value="ECO:0007669"/>
    <property type="project" value="InterPro"/>
</dbReference>
<dbReference type="InterPro" id="IPR036890">
    <property type="entry name" value="HATPase_C_sf"/>
</dbReference>
<dbReference type="PROSITE" id="PS01124">
    <property type="entry name" value="HTH_ARAC_FAMILY_2"/>
    <property type="match status" value="1"/>
</dbReference>
<evidence type="ECO:0000256" key="8">
    <source>
        <dbReference type="SAM" id="Phobius"/>
    </source>
</evidence>
<dbReference type="Gene3D" id="2.60.40.10">
    <property type="entry name" value="Immunoglobulins"/>
    <property type="match status" value="1"/>
</dbReference>
<keyword evidence="8" id="KW-1133">Transmembrane helix</keyword>
<dbReference type="InterPro" id="IPR011006">
    <property type="entry name" value="CheY-like_superfamily"/>
</dbReference>
<feature type="transmembrane region" description="Helical" evidence="8">
    <location>
        <begin position="787"/>
        <end position="809"/>
    </location>
</feature>
<dbReference type="EC" id="2.7.13.3" evidence="2"/>
<evidence type="ECO:0000313" key="12">
    <source>
        <dbReference type="EMBL" id="RRA98122.1"/>
    </source>
</evidence>
<feature type="domain" description="HTH araC/xylS-type" evidence="9">
    <location>
        <begin position="1263"/>
        <end position="1361"/>
    </location>
</feature>
<dbReference type="CDD" id="cd17574">
    <property type="entry name" value="REC_OmpR"/>
    <property type="match status" value="1"/>
</dbReference>
<feature type="domain" description="Response regulatory" evidence="11">
    <location>
        <begin position="1114"/>
        <end position="1229"/>
    </location>
</feature>
<dbReference type="InterPro" id="IPR001789">
    <property type="entry name" value="Sig_transdc_resp-reg_receiver"/>
</dbReference>
<sequence>MPVHIPSFVRIFVFLLSLLTPSDWLLAQSFRLPQPGVITDRQGLPQAFVPSILQDKQGFIWVATRDGLCRYDGQRFKVFQPDPDGRPSLSFAGLNQIELDHHGKIWIVSEQGDIDQFDPRSETFVNLSRQAAFRRLTKIKIAYSLRTDRQDRLWLISLGDGVICWDLKKNKGQWFRHQPDQPGSLRSNYVTDVVEAADGQIWLATAKGLNRFDEATRSFVDLQHQPGNPQSLPEDTVYRVYSRPTGEIMALSRRYLTLLQPRTGQLRSYRMPAQGNHVDGHRITMDRQGAVYFDQFNTLFRFTDQQGVQVLGRWNQLNDGCSSLFVDCTNVLWIGTAGSGIRTYNLQPLPFQTRRYSRNFYQDLLTNDSLGLPPVWRVIKATLSGLSSYNFRSAFDSSGRFWFNVGTSDLYRLDRKTRQAERLPLPVTFRWNAPGYIPCPLTTDPQGRVWAVYDTTAYWFDELKQHWTAFPYPISGQSTNPITELVVDNQFLWLASRSGGLWRMNRRNGQLHQFVNRPGDRASLSSNSLYSISADPDDPNRLWIGTFGNGLCLFDKKTGRVLRFTKSNGLPNNVVYSVKADRQGYLWMGTNKGLCRMNRRTFRTETFTRDDGIMADEFNSYHYVQFPDGKILMGGLEGFTRFDPRQIGQDAFEPVVELTELQINNQIIQPDIPGMVDPDTASAANRSILGTLPIQATNQLTLAYNQNYLTVQFAALQFNQPGKNRYRYRLKGLETDWKQVDRPEAIYTNLPAGDYVLLLNASNTSGRWSRHVRMLAITILPPFWETWWAFGLYFLLGLGVVLGLLQIYLNRLRLNQAIELRQKESEQLRAVDAIKTNFFTNITHEFRTPLTLILGPTEQLMSQETEPKNRRRLLQTIEQNAHQLLRLINQLLDLSKLEASVMSIHESRGNLTEFIRHWLQPLRDQATSQGLSLVFRSEVTGEYWFDAEKLERIVYNLTANALKFTKNGSIQVSLETASGHIRLTVADTGMGISAEHLPHIFDRFYQVGPQSVGPRSVGDARFPAGTGRPGSVDQSNPATPPGTGIGLALVHELVQLQGGQISVESLVDQGTTFVVELPYRQADSVAVMPEVVIPASREVTTPVWTALDESNESRVLIVEDNDELAQFIANSLPLHYRIRKAVNGLDGLEQALEYLPDLIISDVMMPGMDGFTLCDRLKTDLRTSHIPVILLTAKASVDSRIEGLSQGADDYLTKPFQVSELQLRVRNQLVSKQRQREWVRASLANPNPSDSRPATEPADPFLNRLYELLESNLSDPRFGIEQMMLELGLSRTSLFRKVKALTDLSANDLLRNYRLKRAAQLLRTGQSVNQTAYEVGFESPAYFSKCFRELYQLTPSEFAAQP</sequence>
<comment type="catalytic activity">
    <reaction evidence="1">
        <text>ATP + protein L-histidine = ADP + protein N-phospho-L-histidine.</text>
        <dbReference type="EC" id="2.7.13.3"/>
    </reaction>
</comment>
<dbReference type="SMART" id="SM00448">
    <property type="entry name" value="REC"/>
    <property type="match status" value="1"/>
</dbReference>
<accession>A0A3P1BBA6</accession>
<dbReference type="Gene3D" id="3.40.50.2300">
    <property type="match status" value="1"/>
</dbReference>
<dbReference type="InterPro" id="IPR013783">
    <property type="entry name" value="Ig-like_fold"/>
</dbReference>
<keyword evidence="13" id="KW-1185">Reference proteome</keyword>
<dbReference type="SUPFAM" id="SSF63829">
    <property type="entry name" value="Calcium-dependent phosphotriesterase"/>
    <property type="match status" value="3"/>
</dbReference>
<evidence type="ECO:0000256" key="5">
    <source>
        <dbReference type="ARBA" id="ARBA00023125"/>
    </source>
</evidence>
<gene>
    <name evidence="12" type="ORF">EHT25_31130</name>
</gene>
<keyword evidence="6" id="KW-0804">Transcription</keyword>
<keyword evidence="12" id="KW-0418">Kinase</keyword>
<dbReference type="SUPFAM" id="SSF52172">
    <property type="entry name" value="CheY-like"/>
    <property type="match status" value="1"/>
</dbReference>
<evidence type="ECO:0000259" key="11">
    <source>
        <dbReference type="PROSITE" id="PS50110"/>
    </source>
</evidence>
<keyword evidence="4" id="KW-0805">Transcription regulation</keyword>
<dbReference type="SMART" id="SM00388">
    <property type="entry name" value="HisKA"/>
    <property type="match status" value="1"/>
</dbReference>
<dbReference type="SMART" id="SM00342">
    <property type="entry name" value="HTH_ARAC"/>
    <property type="match status" value="1"/>
</dbReference>
<dbReference type="InterPro" id="IPR004358">
    <property type="entry name" value="Sig_transdc_His_kin-like_C"/>
</dbReference>
<dbReference type="CDD" id="cd00082">
    <property type="entry name" value="HisKA"/>
    <property type="match status" value="1"/>
</dbReference>
<dbReference type="Pfam" id="PF02518">
    <property type="entry name" value="HATPase_c"/>
    <property type="match status" value="1"/>
</dbReference>
<dbReference type="RefSeq" id="WP_124879362.1">
    <property type="nucleotide sequence ID" value="NZ_RQJO01000016.1"/>
</dbReference>
<dbReference type="Gene3D" id="1.10.287.130">
    <property type="match status" value="1"/>
</dbReference>
<dbReference type="Pfam" id="PF07495">
    <property type="entry name" value="Y_Y_Y"/>
    <property type="match status" value="1"/>
</dbReference>
<keyword evidence="5" id="KW-0238">DNA-binding</keyword>
<dbReference type="Proteomes" id="UP000271925">
    <property type="component" value="Unassembled WGS sequence"/>
</dbReference>
<dbReference type="SUPFAM" id="SSF55874">
    <property type="entry name" value="ATPase domain of HSP90 chaperone/DNA topoisomerase II/histidine kinase"/>
    <property type="match status" value="1"/>
</dbReference>
<dbReference type="InterPro" id="IPR003594">
    <property type="entry name" value="HATPase_dom"/>
</dbReference>
<dbReference type="PROSITE" id="PS50110">
    <property type="entry name" value="RESPONSE_REGULATORY"/>
    <property type="match status" value="1"/>
</dbReference>
<dbReference type="FunFam" id="1.10.287.130:FF:000045">
    <property type="entry name" value="Two-component system sensor histidine kinase/response regulator"/>
    <property type="match status" value="1"/>
</dbReference>
<dbReference type="GO" id="GO:0000155">
    <property type="term" value="F:phosphorelay sensor kinase activity"/>
    <property type="evidence" value="ECO:0007669"/>
    <property type="project" value="InterPro"/>
</dbReference>
<dbReference type="InterPro" id="IPR009057">
    <property type="entry name" value="Homeodomain-like_sf"/>
</dbReference>
<dbReference type="SMART" id="SM00387">
    <property type="entry name" value="HATPase_c"/>
    <property type="match status" value="1"/>
</dbReference>
<dbReference type="OrthoDB" id="9797097at2"/>
<reference evidence="12 13" key="1">
    <citation type="submission" date="2018-11" db="EMBL/GenBank/DDBJ databases">
        <authorList>
            <person name="Zhou Z."/>
            <person name="Wang G."/>
        </authorList>
    </citation>
    <scope>NUCLEOTIDE SEQUENCE [LARGE SCALE GENOMIC DNA]</scope>
    <source>
        <strain evidence="12 13">KCTC52004</strain>
    </source>
</reference>
<comment type="caution">
    <text evidence="12">The sequence shown here is derived from an EMBL/GenBank/DDBJ whole genome shotgun (WGS) entry which is preliminary data.</text>
</comment>
<dbReference type="PRINTS" id="PR00344">
    <property type="entry name" value="BCTRLSENSOR"/>
</dbReference>
<dbReference type="InterPro" id="IPR011123">
    <property type="entry name" value="Y_Y_Y"/>
</dbReference>
<dbReference type="PANTHER" id="PTHR43547:SF2">
    <property type="entry name" value="HYBRID SIGNAL TRANSDUCTION HISTIDINE KINASE C"/>
    <property type="match status" value="1"/>
</dbReference>
<evidence type="ECO:0000256" key="2">
    <source>
        <dbReference type="ARBA" id="ARBA00012438"/>
    </source>
</evidence>
<dbReference type="Pfam" id="PF07494">
    <property type="entry name" value="Reg_prop"/>
    <property type="match status" value="2"/>
</dbReference>
<evidence type="ECO:0000256" key="4">
    <source>
        <dbReference type="ARBA" id="ARBA00023015"/>
    </source>
</evidence>
<evidence type="ECO:0000259" key="9">
    <source>
        <dbReference type="PROSITE" id="PS01124"/>
    </source>
</evidence>
<feature type="domain" description="Histidine kinase" evidence="10">
    <location>
        <begin position="841"/>
        <end position="1081"/>
    </location>
</feature>
<keyword evidence="3 7" id="KW-0597">Phosphoprotein</keyword>
<dbReference type="PANTHER" id="PTHR43547">
    <property type="entry name" value="TWO-COMPONENT HISTIDINE KINASE"/>
    <property type="match status" value="1"/>
</dbReference>
<dbReference type="InterPro" id="IPR018062">
    <property type="entry name" value="HTH_AraC-typ_CS"/>
</dbReference>
<dbReference type="InterPro" id="IPR036097">
    <property type="entry name" value="HisK_dim/P_sf"/>
</dbReference>
<dbReference type="SUPFAM" id="SSF46689">
    <property type="entry name" value="Homeodomain-like"/>
    <property type="match status" value="1"/>
</dbReference>
<dbReference type="InterPro" id="IPR005467">
    <property type="entry name" value="His_kinase_dom"/>
</dbReference>
<proteinExistence type="predicted"/>
<dbReference type="GO" id="GO:0043565">
    <property type="term" value="F:sequence-specific DNA binding"/>
    <property type="evidence" value="ECO:0007669"/>
    <property type="project" value="InterPro"/>
</dbReference>
<protein>
    <recommendedName>
        <fullName evidence="2">histidine kinase</fullName>
        <ecNumber evidence="2">2.7.13.3</ecNumber>
    </recommendedName>
</protein>
<keyword evidence="8" id="KW-0812">Transmembrane</keyword>
<dbReference type="InterPro" id="IPR003661">
    <property type="entry name" value="HisK_dim/P_dom"/>
</dbReference>
<evidence type="ECO:0000259" key="10">
    <source>
        <dbReference type="PROSITE" id="PS50109"/>
    </source>
</evidence>
<evidence type="ECO:0000256" key="1">
    <source>
        <dbReference type="ARBA" id="ARBA00000085"/>
    </source>
</evidence>
<dbReference type="Pfam" id="PF00072">
    <property type="entry name" value="Response_reg"/>
    <property type="match status" value="1"/>
</dbReference>
<dbReference type="Pfam" id="PF12833">
    <property type="entry name" value="HTH_18"/>
    <property type="match status" value="1"/>
</dbReference>
<evidence type="ECO:0000256" key="6">
    <source>
        <dbReference type="ARBA" id="ARBA00023163"/>
    </source>
</evidence>
<dbReference type="InterPro" id="IPR011110">
    <property type="entry name" value="Reg_prop"/>
</dbReference>
<dbReference type="Gene3D" id="3.30.565.10">
    <property type="entry name" value="Histidine kinase-like ATPase, C-terminal domain"/>
    <property type="match status" value="1"/>
</dbReference>
<keyword evidence="8" id="KW-0472">Membrane</keyword>
<dbReference type="PROSITE" id="PS50109">
    <property type="entry name" value="HIS_KIN"/>
    <property type="match status" value="1"/>
</dbReference>
<evidence type="ECO:0000313" key="13">
    <source>
        <dbReference type="Proteomes" id="UP000271925"/>
    </source>
</evidence>
<dbReference type="SUPFAM" id="SSF47384">
    <property type="entry name" value="Homodimeric domain of signal transducing histidine kinase"/>
    <property type="match status" value="1"/>
</dbReference>
<organism evidence="12 13">
    <name type="scientific">Larkinella rosea</name>
    <dbReference type="NCBI Taxonomy" id="2025312"/>
    <lineage>
        <taxon>Bacteria</taxon>
        <taxon>Pseudomonadati</taxon>
        <taxon>Bacteroidota</taxon>
        <taxon>Cytophagia</taxon>
        <taxon>Cytophagales</taxon>
        <taxon>Spirosomataceae</taxon>
        <taxon>Larkinella</taxon>
    </lineage>
</organism>
<dbReference type="PROSITE" id="PS00041">
    <property type="entry name" value="HTH_ARAC_FAMILY_1"/>
    <property type="match status" value="1"/>
</dbReference>
<name>A0A3P1BBA6_9BACT</name>
<feature type="modified residue" description="4-aspartylphosphate" evidence="7">
    <location>
        <position position="1162"/>
    </location>
</feature>
<evidence type="ECO:0000256" key="3">
    <source>
        <dbReference type="ARBA" id="ARBA00022553"/>
    </source>
</evidence>
<evidence type="ECO:0000256" key="7">
    <source>
        <dbReference type="PROSITE-ProRule" id="PRU00169"/>
    </source>
</evidence>
<keyword evidence="12" id="KW-0808">Transferase</keyword>
<dbReference type="EMBL" id="RQJO01000016">
    <property type="protein sequence ID" value="RRA98122.1"/>
    <property type="molecule type" value="Genomic_DNA"/>
</dbReference>
<dbReference type="Pfam" id="PF00512">
    <property type="entry name" value="HisKA"/>
    <property type="match status" value="1"/>
</dbReference>
<dbReference type="InterPro" id="IPR018060">
    <property type="entry name" value="HTH_AraC"/>
</dbReference>
<dbReference type="Gene3D" id="1.10.10.60">
    <property type="entry name" value="Homeodomain-like"/>
    <property type="match status" value="1"/>
</dbReference>
<dbReference type="CDD" id="cd00075">
    <property type="entry name" value="HATPase"/>
    <property type="match status" value="1"/>
</dbReference>